<sequence length="40" mass="4639">MQVCKFTVTNLLRRDKLAQVRLLYTLAPAIIDILPTKRPK</sequence>
<proteinExistence type="predicted"/>
<dbReference type="Proteomes" id="UP000683511">
    <property type="component" value="Chromosome"/>
</dbReference>
<organism evidence="1 2">
    <name type="scientific">Richelia sinica FACHB-800</name>
    <dbReference type="NCBI Taxonomy" id="1357546"/>
    <lineage>
        <taxon>Bacteria</taxon>
        <taxon>Bacillati</taxon>
        <taxon>Cyanobacteriota</taxon>
        <taxon>Cyanophyceae</taxon>
        <taxon>Nostocales</taxon>
        <taxon>Nostocaceae</taxon>
        <taxon>Richelia</taxon>
    </lineage>
</organism>
<gene>
    <name evidence="1" type="ORF">B6N60_04346</name>
</gene>
<keyword evidence="2" id="KW-1185">Reference proteome</keyword>
<name>A0A975TB99_9NOST</name>
<dbReference type="KEGG" id="rsin:B6N60_04346"/>
<accession>A0A975TB99</accession>
<evidence type="ECO:0000313" key="2">
    <source>
        <dbReference type="Proteomes" id="UP000683511"/>
    </source>
</evidence>
<evidence type="ECO:0000313" key="1">
    <source>
        <dbReference type="EMBL" id="QXE25626.1"/>
    </source>
</evidence>
<protein>
    <submittedName>
        <fullName evidence="1">Uncharacterized protein</fullName>
    </submittedName>
</protein>
<dbReference type="AlphaFoldDB" id="A0A975TB99"/>
<dbReference type="EMBL" id="CP021056">
    <property type="protein sequence ID" value="QXE25626.1"/>
    <property type="molecule type" value="Genomic_DNA"/>
</dbReference>
<reference evidence="1" key="1">
    <citation type="submission" date="2017-04" db="EMBL/GenBank/DDBJ databases">
        <title>Genome deletions in a multicellular cyanobacterial endosymbiont for morphological adaptation in marine diatoms.</title>
        <authorList>
            <person name="Wang Y."/>
            <person name="Gao H."/>
            <person name="Li R."/>
            <person name="Xu X."/>
        </authorList>
    </citation>
    <scope>NUCLEOTIDE SEQUENCE</scope>
    <source>
        <strain evidence="1">FACHB 800</strain>
    </source>
</reference>